<name>A0A8H3XJV0_GIGMA</name>
<evidence type="ECO:0000313" key="3">
    <source>
        <dbReference type="Proteomes" id="UP000439903"/>
    </source>
</evidence>
<dbReference type="Proteomes" id="UP000439903">
    <property type="component" value="Unassembled WGS sequence"/>
</dbReference>
<evidence type="ECO:0000256" key="1">
    <source>
        <dbReference type="SAM" id="Coils"/>
    </source>
</evidence>
<comment type="caution">
    <text evidence="2">The sequence shown here is derived from an EMBL/GenBank/DDBJ whole genome shotgun (WGS) entry which is preliminary data.</text>
</comment>
<organism evidence="2 3">
    <name type="scientific">Gigaspora margarita</name>
    <dbReference type="NCBI Taxonomy" id="4874"/>
    <lineage>
        <taxon>Eukaryota</taxon>
        <taxon>Fungi</taxon>
        <taxon>Fungi incertae sedis</taxon>
        <taxon>Mucoromycota</taxon>
        <taxon>Glomeromycotina</taxon>
        <taxon>Glomeromycetes</taxon>
        <taxon>Diversisporales</taxon>
        <taxon>Gigasporaceae</taxon>
        <taxon>Gigaspora</taxon>
    </lineage>
</organism>
<gene>
    <name evidence="2" type="ORF">F8M41_025009</name>
</gene>
<reference evidence="2 3" key="1">
    <citation type="journal article" date="2019" name="Environ. Microbiol.">
        <title>At the nexus of three kingdoms: the genome of the mycorrhizal fungus Gigaspora margarita provides insights into plant, endobacterial and fungal interactions.</title>
        <authorList>
            <person name="Venice F."/>
            <person name="Ghignone S."/>
            <person name="Salvioli di Fossalunga A."/>
            <person name="Amselem J."/>
            <person name="Novero M."/>
            <person name="Xianan X."/>
            <person name="Sedzielewska Toro K."/>
            <person name="Morin E."/>
            <person name="Lipzen A."/>
            <person name="Grigoriev I.V."/>
            <person name="Henrissat B."/>
            <person name="Martin F.M."/>
            <person name="Bonfante P."/>
        </authorList>
    </citation>
    <scope>NUCLEOTIDE SEQUENCE [LARGE SCALE GENOMIC DNA]</scope>
    <source>
        <strain evidence="2 3">BEG34</strain>
    </source>
</reference>
<dbReference type="EMBL" id="WTPW01000876">
    <property type="protein sequence ID" value="KAF0472437.1"/>
    <property type="molecule type" value="Genomic_DNA"/>
</dbReference>
<protein>
    <submittedName>
        <fullName evidence="2">Uncharacterized protein</fullName>
    </submittedName>
</protein>
<sequence>MVNANEWLDEKIPKLQRAQATHLTICRQCQNGHTPYQNGCSYCKNINPNNFSNPPKYQFDNTILEGELDLNDFVNLQYLYVYGVGQDQDQQQKLINIKIDKCNKLTTLQFNNLPFSKITIGENKQLIADHNRLKNQVEKLTNMIRNIKDFSLGDIKAATKKMQEENLEYQVAIIKSKLTEDCQLLLETLLEAQQEVLQNDSTFARKQLEKFKNRLSDEITAEEIQELLGKIVEINELEVQLNNLKFQENK</sequence>
<proteinExistence type="predicted"/>
<keyword evidence="1" id="KW-0175">Coiled coil</keyword>
<evidence type="ECO:0000313" key="2">
    <source>
        <dbReference type="EMBL" id="KAF0472437.1"/>
    </source>
</evidence>
<accession>A0A8H3XJV0</accession>
<keyword evidence="3" id="KW-1185">Reference proteome</keyword>
<feature type="coiled-coil region" evidence="1">
    <location>
        <begin position="123"/>
        <end position="150"/>
    </location>
</feature>
<dbReference type="AlphaFoldDB" id="A0A8H3XJV0"/>